<accession>A0A7S3L1T4</accession>
<protein>
    <recommendedName>
        <fullName evidence="2">Rhodanese domain-containing protein</fullName>
    </recommendedName>
</protein>
<dbReference type="AlphaFoldDB" id="A0A7S3L1T4"/>
<name>A0A7S3L1T4_9STRA</name>
<proteinExistence type="predicted"/>
<dbReference type="SUPFAM" id="SSF52821">
    <property type="entry name" value="Rhodanese/Cell cycle control phosphatase"/>
    <property type="match status" value="1"/>
</dbReference>
<organism evidence="3">
    <name type="scientific">Amphora coffeiformis</name>
    <dbReference type="NCBI Taxonomy" id="265554"/>
    <lineage>
        <taxon>Eukaryota</taxon>
        <taxon>Sar</taxon>
        <taxon>Stramenopiles</taxon>
        <taxon>Ochrophyta</taxon>
        <taxon>Bacillariophyta</taxon>
        <taxon>Bacillariophyceae</taxon>
        <taxon>Bacillariophycidae</taxon>
        <taxon>Thalassiophysales</taxon>
        <taxon>Catenulaceae</taxon>
        <taxon>Amphora</taxon>
    </lineage>
</organism>
<dbReference type="Pfam" id="PF00581">
    <property type="entry name" value="Rhodanese"/>
    <property type="match status" value="1"/>
</dbReference>
<dbReference type="InterPro" id="IPR036873">
    <property type="entry name" value="Rhodanese-like_dom_sf"/>
</dbReference>
<dbReference type="CDD" id="cd00158">
    <property type="entry name" value="RHOD"/>
    <property type="match status" value="1"/>
</dbReference>
<dbReference type="InterPro" id="IPR001763">
    <property type="entry name" value="Rhodanese-like_dom"/>
</dbReference>
<dbReference type="PROSITE" id="PS50206">
    <property type="entry name" value="RHODANESE_3"/>
    <property type="match status" value="1"/>
</dbReference>
<evidence type="ECO:0000256" key="1">
    <source>
        <dbReference type="SAM" id="MobiDB-lite"/>
    </source>
</evidence>
<evidence type="ECO:0000259" key="2">
    <source>
        <dbReference type="PROSITE" id="PS50206"/>
    </source>
</evidence>
<reference evidence="3" key="1">
    <citation type="submission" date="2021-01" db="EMBL/GenBank/DDBJ databases">
        <authorList>
            <person name="Corre E."/>
            <person name="Pelletier E."/>
            <person name="Niang G."/>
            <person name="Scheremetjew M."/>
            <person name="Finn R."/>
            <person name="Kale V."/>
            <person name="Holt S."/>
            <person name="Cochrane G."/>
            <person name="Meng A."/>
            <person name="Brown T."/>
            <person name="Cohen L."/>
        </authorList>
    </citation>
    <scope>NUCLEOTIDE SEQUENCE</scope>
    <source>
        <strain evidence="3">CCMP127</strain>
    </source>
</reference>
<dbReference type="EMBL" id="HBIM01005957">
    <property type="protein sequence ID" value="CAE0407243.1"/>
    <property type="molecule type" value="Transcribed_RNA"/>
</dbReference>
<feature type="compositionally biased region" description="Low complexity" evidence="1">
    <location>
        <begin position="137"/>
        <end position="148"/>
    </location>
</feature>
<feature type="region of interest" description="Disordered" evidence="1">
    <location>
        <begin position="137"/>
        <end position="159"/>
    </location>
</feature>
<dbReference type="Gene3D" id="3.40.250.10">
    <property type="entry name" value="Rhodanese-like domain"/>
    <property type="match status" value="1"/>
</dbReference>
<feature type="compositionally biased region" description="Pro residues" evidence="1">
    <location>
        <begin position="149"/>
        <end position="159"/>
    </location>
</feature>
<feature type="domain" description="Rhodanese" evidence="2">
    <location>
        <begin position="41"/>
        <end position="126"/>
    </location>
</feature>
<sequence>MSGRDECERIRGRMQSLFPNVNIISSKDFVRQMMMANKTETEERLLLVDTRSRGERSVSTLQGAITMQELEKRHSNLLSKVGHDNQNDDNLHVILYCTVGFRAALEAQRLQKKYPTCRISVLDGIACYTNYYTRPSSLQSKTTTTTTTQPPPPPTPPETLLPKIVHPGHPEQHVHVVHVYTERFASCLNLTEYQPIVYSSVRANFENLRFGMHLLWSIFKDKVHHVLFSSSSFPWSSWSPSIK</sequence>
<evidence type="ECO:0000313" key="3">
    <source>
        <dbReference type="EMBL" id="CAE0407243.1"/>
    </source>
</evidence>
<gene>
    <name evidence="3" type="ORF">ACOF00016_LOCUS5070</name>
</gene>